<accession>A0A5E6MD47</accession>
<dbReference type="InterPro" id="IPR008920">
    <property type="entry name" value="TF_FadR/GntR_C"/>
</dbReference>
<evidence type="ECO:0000256" key="2">
    <source>
        <dbReference type="ARBA" id="ARBA00023125"/>
    </source>
</evidence>
<name>A0A5E6MD47_9BACT</name>
<dbReference type="Gene3D" id="1.20.120.530">
    <property type="entry name" value="GntR ligand-binding domain-like"/>
    <property type="match status" value="1"/>
</dbReference>
<dbReference type="InterPro" id="IPR011711">
    <property type="entry name" value="GntR_C"/>
</dbReference>
<dbReference type="SMART" id="SM00345">
    <property type="entry name" value="HTH_GNTR"/>
    <property type="match status" value="1"/>
</dbReference>
<evidence type="ECO:0000256" key="1">
    <source>
        <dbReference type="ARBA" id="ARBA00023015"/>
    </source>
</evidence>
<protein>
    <submittedName>
        <fullName evidence="5">Glc operon transcriptional activator</fullName>
    </submittedName>
</protein>
<reference evidence="5" key="1">
    <citation type="submission" date="2019-09" db="EMBL/GenBank/DDBJ databases">
        <authorList>
            <person name="Cremers G."/>
        </authorList>
    </citation>
    <scope>NUCLEOTIDE SEQUENCE [LARGE SCALE GENOMIC DNA]</scope>
    <source>
        <strain evidence="5">3B</strain>
    </source>
</reference>
<organism evidence="5 6">
    <name type="scientific">Methylacidimicrobium cyclopophantes</name>
    <dbReference type="NCBI Taxonomy" id="1041766"/>
    <lineage>
        <taxon>Bacteria</taxon>
        <taxon>Pseudomonadati</taxon>
        <taxon>Verrucomicrobiota</taxon>
        <taxon>Methylacidimicrobium</taxon>
    </lineage>
</organism>
<feature type="domain" description="HTH gntR-type" evidence="4">
    <location>
        <begin position="3"/>
        <end position="71"/>
    </location>
</feature>
<dbReference type="PANTHER" id="PTHR43537">
    <property type="entry name" value="TRANSCRIPTIONAL REGULATOR, GNTR FAMILY"/>
    <property type="match status" value="1"/>
</dbReference>
<dbReference type="Pfam" id="PF00392">
    <property type="entry name" value="GntR"/>
    <property type="match status" value="1"/>
</dbReference>
<gene>
    <name evidence="5" type="primary">glcC</name>
    <name evidence="5" type="ORF">MAMC_00985</name>
</gene>
<evidence type="ECO:0000256" key="3">
    <source>
        <dbReference type="ARBA" id="ARBA00023163"/>
    </source>
</evidence>
<dbReference type="AlphaFoldDB" id="A0A5E6MD47"/>
<keyword evidence="6" id="KW-1185">Reference proteome</keyword>
<dbReference type="CDD" id="cd07377">
    <property type="entry name" value="WHTH_GntR"/>
    <property type="match status" value="1"/>
</dbReference>
<dbReference type="Pfam" id="PF07729">
    <property type="entry name" value="FCD"/>
    <property type="match status" value="1"/>
</dbReference>
<dbReference type="SMART" id="SM00895">
    <property type="entry name" value="FCD"/>
    <property type="match status" value="1"/>
</dbReference>
<dbReference type="PRINTS" id="PR00035">
    <property type="entry name" value="HTHGNTR"/>
</dbReference>
<dbReference type="SUPFAM" id="SSF48008">
    <property type="entry name" value="GntR ligand-binding domain-like"/>
    <property type="match status" value="1"/>
</dbReference>
<dbReference type="EMBL" id="CABFUZ020000108">
    <property type="protein sequence ID" value="VVM06201.1"/>
    <property type="molecule type" value="Genomic_DNA"/>
</dbReference>
<keyword evidence="1" id="KW-0805">Transcription regulation</keyword>
<dbReference type="InterPro" id="IPR036390">
    <property type="entry name" value="WH_DNA-bd_sf"/>
</dbReference>
<proteinExistence type="predicted"/>
<dbReference type="GO" id="GO:0003677">
    <property type="term" value="F:DNA binding"/>
    <property type="evidence" value="ECO:0007669"/>
    <property type="project" value="UniProtKB-KW"/>
</dbReference>
<dbReference type="SUPFAM" id="SSF46785">
    <property type="entry name" value="Winged helix' DNA-binding domain"/>
    <property type="match status" value="1"/>
</dbReference>
<dbReference type="Gene3D" id="1.10.10.10">
    <property type="entry name" value="Winged helix-like DNA-binding domain superfamily/Winged helix DNA-binding domain"/>
    <property type="match status" value="1"/>
</dbReference>
<keyword evidence="3" id="KW-0804">Transcription</keyword>
<dbReference type="GO" id="GO:0003700">
    <property type="term" value="F:DNA-binding transcription factor activity"/>
    <property type="evidence" value="ECO:0007669"/>
    <property type="project" value="InterPro"/>
</dbReference>
<dbReference type="InterPro" id="IPR000524">
    <property type="entry name" value="Tscrpt_reg_HTH_GntR"/>
</dbReference>
<comment type="caution">
    <text evidence="5">The sequence shown here is derived from an EMBL/GenBank/DDBJ whole genome shotgun (WGS) entry which is preliminary data.</text>
</comment>
<evidence type="ECO:0000313" key="5">
    <source>
        <dbReference type="EMBL" id="VVM06201.1"/>
    </source>
</evidence>
<dbReference type="PANTHER" id="PTHR43537:SF5">
    <property type="entry name" value="UXU OPERON TRANSCRIPTIONAL REGULATOR"/>
    <property type="match status" value="1"/>
</dbReference>
<keyword evidence="2" id="KW-0238">DNA-binding</keyword>
<evidence type="ECO:0000259" key="4">
    <source>
        <dbReference type="PROSITE" id="PS50949"/>
    </source>
</evidence>
<dbReference type="InterPro" id="IPR036388">
    <property type="entry name" value="WH-like_DNA-bd_sf"/>
</dbReference>
<dbReference type="Proteomes" id="UP000381693">
    <property type="component" value="Unassembled WGS sequence"/>
</dbReference>
<dbReference type="PROSITE" id="PS50949">
    <property type="entry name" value="HTH_GNTR"/>
    <property type="match status" value="1"/>
</dbReference>
<sequence>MPKRVAVEIERSLRERLASGEWASTGRLPTERRLAAHYGVARNTLRKAIEGLVREGKIFRHVGRGIFVNREPSPIEQIFHVLRDVSPADLLAVRQIVEPQAAALAASHASRAQIEAIAEAHRMGCESGEIALFEQWDAEFHQRIFAATRNELLFAIHRLLSLIRQQNAWIDLKRESFGEEQRRNYCRSHARILEALRRRDDVAAEREMRLHLEETRQALFGRH</sequence>
<evidence type="ECO:0000313" key="6">
    <source>
        <dbReference type="Proteomes" id="UP000381693"/>
    </source>
</evidence>